<dbReference type="Proteomes" id="UP001597302">
    <property type="component" value="Unassembled WGS sequence"/>
</dbReference>
<dbReference type="InterPro" id="IPR013321">
    <property type="entry name" value="Arc_rbn_hlx_hlx"/>
</dbReference>
<comment type="caution">
    <text evidence="3">The sequence shown here is derived from an EMBL/GenBank/DDBJ whole genome shotgun (WGS) entry which is preliminary data.</text>
</comment>
<organism evidence="3 4">
    <name type="scientific">Paracoccus nototheniae</name>
    <dbReference type="NCBI Taxonomy" id="2489002"/>
    <lineage>
        <taxon>Bacteria</taxon>
        <taxon>Pseudomonadati</taxon>
        <taxon>Pseudomonadota</taxon>
        <taxon>Alphaproteobacteria</taxon>
        <taxon>Rhodobacterales</taxon>
        <taxon>Paracoccaceae</taxon>
        <taxon>Paracoccus</taxon>
    </lineage>
</organism>
<dbReference type="GO" id="GO:0003677">
    <property type="term" value="F:DNA binding"/>
    <property type="evidence" value="ECO:0007669"/>
    <property type="project" value="UniProtKB-KW"/>
</dbReference>
<keyword evidence="3" id="KW-0238">DNA-binding</keyword>
<dbReference type="SUPFAM" id="SSF47598">
    <property type="entry name" value="Ribbon-helix-helix"/>
    <property type="match status" value="1"/>
</dbReference>
<dbReference type="EMBL" id="JBHTOQ010000038">
    <property type="protein sequence ID" value="MFD1482996.1"/>
    <property type="molecule type" value="Genomic_DNA"/>
</dbReference>
<name>A0ABW4E2R5_9RHOB</name>
<evidence type="ECO:0000313" key="3">
    <source>
        <dbReference type="EMBL" id="MFD1482996.1"/>
    </source>
</evidence>
<keyword evidence="4" id="KW-1185">Reference proteome</keyword>
<proteinExistence type="predicted"/>
<evidence type="ECO:0000256" key="1">
    <source>
        <dbReference type="SAM" id="MobiDB-lite"/>
    </source>
</evidence>
<gene>
    <name evidence="3" type="ORF">ACFQ5P_16990</name>
</gene>
<evidence type="ECO:0000259" key="2">
    <source>
        <dbReference type="Pfam" id="PF03869"/>
    </source>
</evidence>
<accession>A0ABW4E2R5</accession>
<sequence>MIQSAAGSEEVVATSLRMPKDVRDALKIQAIRAGRSYNTHAVMILSAALTSHEKDRQGGYPDGLEQSQLSERI</sequence>
<feature type="domain" description="Arc-like DNA binding" evidence="2">
    <location>
        <begin position="16"/>
        <end position="49"/>
    </location>
</feature>
<dbReference type="Pfam" id="PF03869">
    <property type="entry name" value="Arc"/>
    <property type="match status" value="1"/>
</dbReference>
<dbReference type="InterPro" id="IPR010985">
    <property type="entry name" value="Ribbon_hlx_hlx"/>
</dbReference>
<evidence type="ECO:0000313" key="4">
    <source>
        <dbReference type="Proteomes" id="UP001597302"/>
    </source>
</evidence>
<protein>
    <submittedName>
        <fullName evidence="3">Arc family DNA-binding protein</fullName>
    </submittedName>
</protein>
<dbReference type="Gene3D" id="1.10.1220.10">
    <property type="entry name" value="Met repressor-like"/>
    <property type="match status" value="1"/>
</dbReference>
<dbReference type="InterPro" id="IPR005569">
    <property type="entry name" value="Arc_DNA-bd_dom"/>
</dbReference>
<feature type="region of interest" description="Disordered" evidence="1">
    <location>
        <begin position="52"/>
        <end position="73"/>
    </location>
</feature>
<reference evidence="4" key="1">
    <citation type="journal article" date="2019" name="Int. J. Syst. Evol. Microbiol.">
        <title>The Global Catalogue of Microorganisms (GCM) 10K type strain sequencing project: providing services to taxonomists for standard genome sequencing and annotation.</title>
        <authorList>
            <consortium name="The Broad Institute Genomics Platform"/>
            <consortium name="The Broad Institute Genome Sequencing Center for Infectious Disease"/>
            <person name="Wu L."/>
            <person name="Ma J."/>
        </authorList>
    </citation>
    <scope>NUCLEOTIDE SEQUENCE [LARGE SCALE GENOMIC DNA]</scope>
    <source>
        <strain evidence="4">CCM 8875</strain>
    </source>
</reference>
<dbReference type="RefSeq" id="WP_131573528.1">
    <property type="nucleotide sequence ID" value="NZ_CBCSAJ010000011.1"/>
</dbReference>